<dbReference type="Gene3D" id="3.30.420.40">
    <property type="match status" value="1"/>
</dbReference>
<dbReference type="InterPro" id="IPR050696">
    <property type="entry name" value="FtsA/MreB"/>
</dbReference>
<dbReference type="PROSITE" id="PS50003">
    <property type="entry name" value="PH_DOMAIN"/>
    <property type="match status" value="1"/>
</dbReference>
<accession>A0ABV6EG03</accession>
<evidence type="ECO:0000313" key="2">
    <source>
        <dbReference type="EMBL" id="MFC0227783.1"/>
    </source>
</evidence>
<dbReference type="PANTHER" id="PTHR32432">
    <property type="entry name" value="CELL DIVISION PROTEIN FTSA-RELATED"/>
    <property type="match status" value="1"/>
</dbReference>
<evidence type="ECO:0000313" key="3">
    <source>
        <dbReference type="Proteomes" id="UP001589792"/>
    </source>
</evidence>
<dbReference type="Pfam" id="PF11104">
    <property type="entry name" value="PilM_2"/>
    <property type="match status" value="1"/>
</dbReference>
<sequence>MFPQVWQVGLDIQSHCVRALAAQRRRNGWQLRHWWQQELPEPVMREGYLEQSDILITALKQWRARLPRHISLRIALPAQRVLQQILPLPDSRLREPVRHAYITTQGLKQFPLDSQTLVMDYRQAHPNTHQLLLTAARQQELQQWLQYLLQANLQPEVIDITPSALRMMAGFAGLAADVGLLHRLEYEWLWVTPRTEPFSYGVLPAKEAEGVDQALSLIGATCPALATKGVYYSSVIDEVLPVGTGAIPWSPFTAFSQLYPPLPTLPGAFVLAGGLALRGEDE</sequence>
<dbReference type="InterPro" id="IPR001849">
    <property type="entry name" value="PH_domain"/>
</dbReference>
<dbReference type="InterPro" id="IPR005883">
    <property type="entry name" value="PilM"/>
</dbReference>
<dbReference type="EMBL" id="JBHLXG010000015">
    <property type="protein sequence ID" value="MFC0227783.1"/>
    <property type="molecule type" value="Genomic_DNA"/>
</dbReference>
<name>A0ABV6EG03_9GAMM</name>
<keyword evidence="3" id="KW-1185">Reference proteome</keyword>
<comment type="caution">
    <text evidence="2">The sequence shown here is derived from an EMBL/GenBank/DDBJ whole genome shotgun (WGS) entry which is preliminary data.</text>
</comment>
<protein>
    <submittedName>
        <fullName evidence="2">Type IV pilus biogenesis protein PilM</fullName>
    </submittedName>
</protein>
<dbReference type="Proteomes" id="UP001589792">
    <property type="component" value="Unassembled WGS sequence"/>
</dbReference>
<feature type="domain" description="PH" evidence="1">
    <location>
        <begin position="42"/>
        <end position="153"/>
    </location>
</feature>
<proteinExistence type="predicted"/>
<organism evidence="2 3">
    <name type="scientific">Serratia aquatilis</name>
    <dbReference type="NCBI Taxonomy" id="1737515"/>
    <lineage>
        <taxon>Bacteria</taxon>
        <taxon>Pseudomonadati</taxon>
        <taxon>Pseudomonadota</taxon>
        <taxon>Gammaproteobacteria</taxon>
        <taxon>Enterobacterales</taxon>
        <taxon>Yersiniaceae</taxon>
        <taxon>Serratia</taxon>
    </lineage>
</organism>
<evidence type="ECO:0000259" key="1">
    <source>
        <dbReference type="PROSITE" id="PS50003"/>
    </source>
</evidence>
<dbReference type="PANTHER" id="PTHR32432:SF3">
    <property type="entry name" value="ETHANOLAMINE UTILIZATION PROTEIN EUTJ"/>
    <property type="match status" value="1"/>
</dbReference>
<dbReference type="RefSeq" id="WP_380676733.1">
    <property type="nucleotide sequence ID" value="NZ_CP173186.1"/>
</dbReference>
<gene>
    <name evidence="2" type="primary">pilM</name>
    <name evidence="2" type="ORF">ACFFJ3_14960</name>
</gene>
<reference evidence="2 3" key="1">
    <citation type="submission" date="2024-09" db="EMBL/GenBank/DDBJ databases">
        <authorList>
            <person name="Sun Q."/>
            <person name="Mori K."/>
        </authorList>
    </citation>
    <scope>NUCLEOTIDE SEQUENCE [LARGE SCALE GENOMIC DNA]</scope>
    <source>
        <strain evidence="2 3">CCM 8626</strain>
    </source>
</reference>